<evidence type="ECO:0000256" key="3">
    <source>
        <dbReference type="ARBA" id="ARBA00012438"/>
    </source>
</evidence>
<dbReference type="InterPro" id="IPR013656">
    <property type="entry name" value="PAS_4"/>
</dbReference>
<dbReference type="RefSeq" id="WP_012609850.1">
    <property type="nucleotide sequence ID" value="NC_011768.1"/>
</dbReference>
<dbReference type="InterPro" id="IPR052162">
    <property type="entry name" value="Sensor_kinase/Photoreceptor"/>
</dbReference>
<dbReference type="InterPro" id="IPR000014">
    <property type="entry name" value="PAS"/>
</dbReference>
<dbReference type="SMART" id="SM00448">
    <property type="entry name" value="REC"/>
    <property type="match status" value="1"/>
</dbReference>
<keyword evidence="4" id="KW-1003">Cell membrane</keyword>
<dbReference type="InterPro" id="IPR004358">
    <property type="entry name" value="Sig_transdc_His_kin-like_C"/>
</dbReference>
<dbReference type="InterPro" id="IPR035965">
    <property type="entry name" value="PAS-like_dom_sf"/>
</dbReference>
<proteinExistence type="predicted"/>
<dbReference type="Pfam" id="PF02518">
    <property type="entry name" value="HATPase_c"/>
    <property type="match status" value="1"/>
</dbReference>
<dbReference type="Pfam" id="PF08447">
    <property type="entry name" value="PAS_3"/>
    <property type="match status" value="1"/>
</dbReference>
<evidence type="ECO:0000259" key="17">
    <source>
        <dbReference type="PROSITE" id="PS50112"/>
    </source>
</evidence>
<keyword evidence="6 14" id="KW-0597">Phosphoprotein</keyword>
<dbReference type="CDD" id="cd00130">
    <property type="entry name" value="PAS"/>
    <property type="match status" value="5"/>
</dbReference>
<dbReference type="SMART" id="SM00387">
    <property type="entry name" value="HATPase_c"/>
    <property type="match status" value="1"/>
</dbReference>
<dbReference type="PROSITE" id="PS50113">
    <property type="entry name" value="PAC"/>
    <property type="match status" value="3"/>
</dbReference>
<dbReference type="EC" id="2.7.13.3" evidence="3"/>
<reference evidence="19 20" key="1">
    <citation type="journal article" date="2012" name="Environ. Microbiol.">
        <title>The genome sequence of Desulfatibacillum alkenivorans AK-01: a blueprint for anaerobic alkane oxidation.</title>
        <authorList>
            <person name="Callaghan A.V."/>
            <person name="Morris B.E."/>
            <person name="Pereira I.A."/>
            <person name="McInerney M.J."/>
            <person name="Austin R.N."/>
            <person name="Groves J.T."/>
            <person name="Kukor J.J."/>
            <person name="Suflita J.M."/>
            <person name="Young L.Y."/>
            <person name="Zylstra G.J."/>
            <person name="Wawrik B."/>
        </authorList>
    </citation>
    <scope>NUCLEOTIDE SEQUENCE [LARGE SCALE GENOMIC DNA]</scope>
    <source>
        <strain evidence="19 20">AK-01</strain>
    </source>
</reference>
<feature type="domain" description="PAS" evidence="17">
    <location>
        <begin position="526"/>
        <end position="598"/>
    </location>
</feature>
<feature type="domain" description="PAC" evidence="18">
    <location>
        <begin position="113"/>
        <end position="163"/>
    </location>
</feature>
<dbReference type="eggNOG" id="COG2204">
    <property type="taxonomic scope" value="Bacteria"/>
</dbReference>
<dbReference type="SMART" id="SM00388">
    <property type="entry name" value="HisKA"/>
    <property type="match status" value="1"/>
</dbReference>
<dbReference type="SUPFAM" id="SSF55785">
    <property type="entry name" value="PYP-like sensor domain (PAS domain)"/>
    <property type="match status" value="5"/>
</dbReference>
<keyword evidence="9" id="KW-0677">Repeat</keyword>
<evidence type="ECO:0000313" key="20">
    <source>
        <dbReference type="Proteomes" id="UP000000739"/>
    </source>
</evidence>
<dbReference type="SMART" id="SM00086">
    <property type="entry name" value="PAC"/>
    <property type="match status" value="3"/>
</dbReference>
<keyword evidence="8" id="KW-0812">Transmembrane</keyword>
<evidence type="ECO:0000256" key="5">
    <source>
        <dbReference type="ARBA" id="ARBA00022519"/>
    </source>
</evidence>
<feature type="domain" description="PAS" evidence="17">
    <location>
        <begin position="164"/>
        <end position="234"/>
    </location>
</feature>
<dbReference type="CDD" id="cd00082">
    <property type="entry name" value="HisKA"/>
    <property type="match status" value="1"/>
</dbReference>
<keyword evidence="7" id="KW-0808">Transferase</keyword>
<comment type="catalytic activity">
    <reaction evidence="1">
        <text>ATP + protein L-histidine = ADP + protein N-phospho-L-histidine.</text>
        <dbReference type="EC" id="2.7.13.3"/>
    </reaction>
</comment>
<dbReference type="InterPro" id="IPR003594">
    <property type="entry name" value="HATPase_dom"/>
</dbReference>
<dbReference type="HOGENOM" id="CLU_000445_114_51_7"/>
<dbReference type="InterPro" id="IPR001789">
    <property type="entry name" value="Sig_transdc_resp-reg_receiver"/>
</dbReference>
<dbReference type="GO" id="GO:0000155">
    <property type="term" value="F:phosphorelay sensor kinase activity"/>
    <property type="evidence" value="ECO:0007669"/>
    <property type="project" value="InterPro"/>
</dbReference>
<evidence type="ECO:0000256" key="6">
    <source>
        <dbReference type="ARBA" id="ARBA00022553"/>
    </source>
</evidence>
<organism evidence="19 20">
    <name type="scientific">Desulfatibacillum aliphaticivorans</name>
    <dbReference type="NCBI Taxonomy" id="218208"/>
    <lineage>
        <taxon>Bacteria</taxon>
        <taxon>Pseudomonadati</taxon>
        <taxon>Thermodesulfobacteriota</taxon>
        <taxon>Desulfobacteria</taxon>
        <taxon>Desulfobacterales</taxon>
        <taxon>Desulfatibacillaceae</taxon>
        <taxon>Desulfatibacillum</taxon>
    </lineage>
</organism>
<dbReference type="InterPro" id="IPR000700">
    <property type="entry name" value="PAS-assoc_C"/>
</dbReference>
<feature type="domain" description="Response regulatory" evidence="16">
    <location>
        <begin position="911"/>
        <end position="1027"/>
    </location>
</feature>
<dbReference type="EMBL" id="CP001322">
    <property type="protein sequence ID" value="ACL02411.1"/>
    <property type="molecule type" value="Genomic_DNA"/>
</dbReference>
<dbReference type="PANTHER" id="PTHR43304:SF1">
    <property type="entry name" value="PAC DOMAIN-CONTAINING PROTEIN"/>
    <property type="match status" value="1"/>
</dbReference>
<dbReference type="Pfam" id="PF00512">
    <property type="entry name" value="HisKA"/>
    <property type="match status" value="1"/>
</dbReference>
<evidence type="ECO:0000256" key="4">
    <source>
        <dbReference type="ARBA" id="ARBA00022475"/>
    </source>
</evidence>
<comment type="subcellular location">
    <subcellularLocation>
        <location evidence="2">Cell inner membrane</location>
        <topology evidence="2">Multi-pass membrane protein</topology>
    </subcellularLocation>
</comment>
<dbReference type="FunFam" id="2.10.70.100:FF:000001">
    <property type="entry name" value="Sensory transduction histidine kinase"/>
    <property type="match status" value="1"/>
</dbReference>
<evidence type="ECO:0000256" key="2">
    <source>
        <dbReference type="ARBA" id="ARBA00004429"/>
    </source>
</evidence>
<dbReference type="Gene3D" id="3.40.50.2300">
    <property type="match status" value="1"/>
</dbReference>
<feature type="domain" description="PAC" evidence="18">
    <location>
        <begin position="471"/>
        <end position="525"/>
    </location>
</feature>
<dbReference type="eggNOG" id="COG2202">
    <property type="taxonomic scope" value="Bacteria"/>
</dbReference>
<keyword evidence="11 19" id="KW-0418">Kinase</keyword>
<evidence type="ECO:0000256" key="12">
    <source>
        <dbReference type="ARBA" id="ARBA00022989"/>
    </source>
</evidence>
<dbReference type="InterPro" id="IPR036097">
    <property type="entry name" value="HisK_dim/P_sf"/>
</dbReference>
<evidence type="ECO:0000256" key="7">
    <source>
        <dbReference type="ARBA" id="ARBA00022679"/>
    </source>
</evidence>
<dbReference type="CDD" id="cd00156">
    <property type="entry name" value="REC"/>
    <property type="match status" value="1"/>
</dbReference>
<keyword evidence="10" id="KW-0547">Nucleotide-binding</keyword>
<dbReference type="InterPro" id="IPR036890">
    <property type="entry name" value="HATPase_C_sf"/>
</dbReference>
<dbReference type="eggNOG" id="COG3829">
    <property type="taxonomic scope" value="Bacteria"/>
</dbReference>
<dbReference type="InterPro" id="IPR005467">
    <property type="entry name" value="His_kinase_dom"/>
</dbReference>
<evidence type="ECO:0000256" key="8">
    <source>
        <dbReference type="ARBA" id="ARBA00022692"/>
    </source>
</evidence>
<evidence type="ECO:0000313" key="19">
    <source>
        <dbReference type="EMBL" id="ACL02411.1"/>
    </source>
</evidence>
<dbReference type="Pfam" id="PF13188">
    <property type="entry name" value="PAS_8"/>
    <property type="match status" value="1"/>
</dbReference>
<dbReference type="Proteomes" id="UP000000739">
    <property type="component" value="Chromosome"/>
</dbReference>
<protein>
    <recommendedName>
        <fullName evidence="3">histidine kinase</fullName>
        <ecNumber evidence="3">2.7.13.3</ecNumber>
    </recommendedName>
</protein>
<dbReference type="PANTHER" id="PTHR43304">
    <property type="entry name" value="PHYTOCHROME-LIKE PROTEIN CPH1"/>
    <property type="match status" value="1"/>
</dbReference>
<dbReference type="GO" id="GO:0000166">
    <property type="term" value="F:nucleotide binding"/>
    <property type="evidence" value="ECO:0007669"/>
    <property type="project" value="UniProtKB-KW"/>
</dbReference>
<feature type="domain" description="PAS" evidence="17">
    <location>
        <begin position="301"/>
        <end position="348"/>
    </location>
</feature>
<dbReference type="Gene3D" id="1.10.287.130">
    <property type="match status" value="1"/>
</dbReference>
<dbReference type="InterPro" id="IPR003661">
    <property type="entry name" value="HisK_dim/P_dom"/>
</dbReference>
<dbReference type="InterPro" id="IPR001610">
    <property type="entry name" value="PAC"/>
</dbReference>
<keyword evidence="5" id="KW-0997">Cell inner membrane</keyword>
<evidence type="ECO:0000259" key="16">
    <source>
        <dbReference type="PROSITE" id="PS50110"/>
    </source>
</evidence>
<dbReference type="PROSITE" id="PS50109">
    <property type="entry name" value="HIS_KIN"/>
    <property type="match status" value="1"/>
</dbReference>
<accession>B8FJY3</accession>
<evidence type="ECO:0000256" key="14">
    <source>
        <dbReference type="PROSITE-ProRule" id="PRU00169"/>
    </source>
</evidence>
<dbReference type="InterPro" id="IPR013655">
    <property type="entry name" value="PAS_fold_3"/>
</dbReference>
<dbReference type="Pfam" id="PF13426">
    <property type="entry name" value="PAS_9"/>
    <property type="match status" value="2"/>
</dbReference>
<keyword evidence="13" id="KW-0472">Membrane</keyword>
<dbReference type="eggNOG" id="COG4191">
    <property type="taxonomic scope" value="Bacteria"/>
</dbReference>
<evidence type="ECO:0000259" key="15">
    <source>
        <dbReference type="PROSITE" id="PS50109"/>
    </source>
</evidence>
<evidence type="ECO:0000259" key="18">
    <source>
        <dbReference type="PROSITE" id="PS50113"/>
    </source>
</evidence>
<dbReference type="SUPFAM" id="SSF52172">
    <property type="entry name" value="CheY-like"/>
    <property type="match status" value="1"/>
</dbReference>
<dbReference type="PRINTS" id="PR00344">
    <property type="entry name" value="BCTRLSENSOR"/>
</dbReference>
<name>B8FJY3_DESAL</name>
<dbReference type="NCBIfam" id="TIGR00229">
    <property type="entry name" value="sensory_box"/>
    <property type="match status" value="5"/>
</dbReference>
<dbReference type="Pfam" id="PF08448">
    <property type="entry name" value="PAS_4"/>
    <property type="match status" value="1"/>
</dbReference>
<dbReference type="SMART" id="SM00091">
    <property type="entry name" value="PAS"/>
    <property type="match status" value="5"/>
</dbReference>
<keyword evidence="20" id="KW-1185">Reference proteome</keyword>
<dbReference type="AlphaFoldDB" id="B8FJY3"/>
<evidence type="ECO:0000256" key="11">
    <source>
        <dbReference type="ARBA" id="ARBA00022777"/>
    </source>
</evidence>
<dbReference type="PROSITE" id="PS50112">
    <property type="entry name" value="PAS"/>
    <property type="match status" value="4"/>
</dbReference>
<feature type="modified residue" description="4-aspartylphosphate" evidence="14">
    <location>
        <position position="962"/>
    </location>
</feature>
<dbReference type="PROSITE" id="PS50110">
    <property type="entry name" value="RESPONSE_REGULATORY"/>
    <property type="match status" value="1"/>
</dbReference>
<dbReference type="Gene3D" id="3.30.450.20">
    <property type="entry name" value="PAS domain"/>
    <property type="match status" value="5"/>
</dbReference>
<dbReference type="SUPFAM" id="SSF47384">
    <property type="entry name" value="Homodimeric domain of signal transducing histidine kinase"/>
    <property type="match status" value="1"/>
</dbReference>
<feature type="domain" description="PAS" evidence="17">
    <location>
        <begin position="400"/>
        <end position="471"/>
    </location>
</feature>
<evidence type="ECO:0000256" key="9">
    <source>
        <dbReference type="ARBA" id="ARBA00022737"/>
    </source>
</evidence>
<dbReference type="Gene3D" id="3.30.565.10">
    <property type="entry name" value="Histidine kinase-like ATPase, C-terminal domain"/>
    <property type="match status" value="1"/>
</dbReference>
<dbReference type="KEGG" id="dal:Dalk_0706"/>
<dbReference type="GO" id="GO:0005886">
    <property type="term" value="C:plasma membrane"/>
    <property type="evidence" value="ECO:0007669"/>
    <property type="project" value="UniProtKB-SubCell"/>
</dbReference>
<keyword evidence="12" id="KW-1133">Transmembrane helix</keyword>
<evidence type="ECO:0000256" key="10">
    <source>
        <dbReference type="ARBA" id="ARBA00022741"/>
    </source>
</evidence>
<dbReference type="InterPro" id="IPR011006">
    <property type="entry name" value="CheY-like_superfamily"/>
</dbReference>
<gene>
    <name evidence="19" type="ordered locus">Dalk_0706</name>
</gene>
<feature type="domain" description="PAC" evidence="18">
    <location>
        <begin position="602"/>
        <end position="654"/>
    </location>
</feature>
<feature type="domain" description="Histidine kinase" evidence="15">
    <location>
        <begin position="667"/>
        <end position="891"/>
    </location>
</feature>
<sequence length="1032" mass="116595">MQRKPTYEELEKTVESLENALSREGLSGNLFRTKQGQAPMNQSWYTNLFEKHLDAIYLIGQDGRILDANKAACRALGVSKEMMRDLLIMDIDPNFCIESFQSFWEGHPNELPRVFESTHKNAEGAAYPVQVMGIPFTEHGHKRFFGIARDMSHRKEAEAKIREKESNFRELIETIEDMVFICTLSGEVVYANPFARKRLGYSRDDFQNLAFWDLFPEDTHADARTFFKAAITTKQDFPLPLRNRDGRRIASETCAWKGKWGEKDAIFLVSKDLSDLQENLHLFERLFRDNPILMALTTIPEGRFVDVNVAFINMLGYSKAEILGNTVANLGLFVHPEKQANVSKLLRKNGNLNNVELQVVTKHGSILEGLFSGEVVYSNGTPYSLTAMSNITEQRKIESALKLQAMVLDQIHDYVTVTDTKGVITYVNNAVKTNLGYTQGELVGLSTEVYGEKSGHGATQQEIFQKTLQDGRWHGEVVNRTIHGREVFLDSRVQKVFDDSGECIALCGVSTDITERKKIEQDLIKSKEQYVLAINGARDGIWDWDLHDNSLFLSPRWKEMIGYCDEELPNIFSSFEDRLHPEDKPVVLKYVENYLLGKTPAYSIEFRLRHKDGSYRWIQARGEALRDENGVPYRMAGSHTDITEQKSFEEKIQQAQKMESIANLASGIAHDFNNILTPILGLAEMLTEDLRTGSPEQIKVKEIFKASERARDLISQILAFGRKSEEKLGPVKFQYILDDVLTLCRSSIPKNIEIQSAIQKNCGAIWANATQLHQIAMNLITNAYHAMENMDGAKIEVSLREVDRGSDDHGSSEILGDRQLLFSVSDTGAGIPPEIMDKIFEPYFTTKKQGKGTGLGLAVVYGILKEYGGDIRIESDVGKGSTFHLYFPMMEKPGEFERSTEIPKIKTGHEHILIVDDEPALVNLVKTLLNRLGYQVTARLGAMEALEAFKANPENYDAVISDMAMPKMTGDRLAAEMKKIRPDIPVMICTGFSERLNKEKAEAIGIEGFLMKPFNKNNLAVMLRKVLDQAKR</sequence>
<dbReference type="SUPFAM" id="SSF55874">
    <property type="entry name" value="ATPase domain of HSP90 chaperone/DNA topoisomerase II/histidine kinase"/>
    <property type="match status" value="1"/>
</dbReference>
<evidence type="ECO:0000256" key="1">
    <source>
        <dbReference type="ARBA" id="ARBA00000085"/>
    </source>
</evidence>
<evidence type="ECO:0000256" key="13">
    <source>
        <dbReference type="ARBA" id="ARBA00023136"/>
    </source>
</evidence>
<dbReference type="Pfam" id="PF00072">
    <property type="entry name" value="Response_reg"/>
    <property type="match status" value="1"/>
</dbReference>